<dbReference type="Proteomes" id="UP000054558">
    <property type="component" value="Unassembled WGS sequence"/>
</dbReference>
<dbReference type="NCBIfam" id="TIGR02251">
    <property type="entry name" value="HIF-SF_euk"/>
    <property type="match status" value="1"/>
</dbReference>
<feature type="domain" description="FCP1 homology" evidence="3">
    <location>
        <begin position="260"/>
        <end position="440"/>
    </location>
</feature>
<feature type="region of interest" description="Disordered" evidence="1">
    <location>
        <begin position="1"/>
        <end position="37"/>
    </location>
</feature>
<dbReference type="AlphaFoldDB" id="A0A1Y1IN65"/>
<keyword evidence="2" id="KW-0812">Transmembrane</keyword>
<feature type="compositionally biased region" description="Polar residues" evidence="1">
    <location>
        <begin position="1"/>
        <end position="10"/>
    </location>
</feature>
<dbReference type="SMART" id="SM00577">
    <property type="entry name" value="CPDc"/>
    <property type="match status" value="1"/>
</dbReference>
<feature type="transmembrane region" description="Helical" evidence="2">
    <location>
        <begin position="196"/>
        <end position="217"/>
    </location>
</feature>
<reference evidence="4 5" key="1">
    <citation type="journal article" date="2014" name="Nat. Commun.">
        <title>Klebsormidium flaccidum genome reveals primary factors for plant terrestrial adaptation.</title>
        <authorList>
            <person name="Hori K."/>
            <person name="Maruyama F."/>
            <person name="Fujisawa T."/>
            <person name="Togashi T."/>
            <person name="Yamamoto N."/>
            <person name="Seo M."/>
            <person name="Sato S."/>
            <person name="Yamada T."/>
            <person name="Mori H."/>
            <person name="Tajima N."/>
            <person name="Moriyama T."/>
            <person name="Ikeuchi M."/>
            <person name="Watanabe M."/>
            <person name="Wada H."/>
            <person name="Kobayashi K."/>
            <person name="Saito M."/>
            <person name="Masuda T."/>
            <person name="Sasaki-Sekimoto Y."/>
            <person name="Mashiguchi K."/>
            <person name="Awai K."/>
            <person name="Shimojima M."/>
            <person name="Masuda S."/>
            <person name="Iwai M."/>
            <person name="Nobusawa T."/>
            <person name="Narise T."/>
            <person name="Kondo S."/>
            <person name="Saito H."/>
            <person name="Sato R."/>
            <person name="Murakawa M."/>
            <person name="Ihara Y."/>
            <person name="Oshima-Yamada Y."/>
            <person name="Ohtaka K."/>
            <person name="Satoh M."/>
            <person name="Sonobe K."/>
            <person name="Ishii M."/>
            <person name="Ohtani R."/>
            <person name="Kanamori-Sato M."/>
            <person name="Honoki R."/>
            <person name="Miyazaki D."/>
            <person name="Mochizuki H."/>
            <person name="Umetsu J."/>
            <person name="Higashi K."/>
            <person name="Shibata D."/>
            <person name="Kamiya Y."/>
            <person name="Sato N."/>
            <person name="Nakamura Y."/>
            <person name="Tabata S."/>
            <person name="Ida S."/>
            <person name="Kurokawa K."/>
            <person name="Ohta H."/>
        </authorList>
    </citation>
    <scope>NUCLEOTIDE SEQUENCE [LARGE SCALE GENOMIC DNA]</scope>
    <source>
        <strain evidence="4 5">NIES-2285</strain>
    </source>
</reference>
<evidence type="ECO:0000256" key="1">
    <source>
        <dbReference type="SAM" id="MobiDB-lite"/>
    </source>
</evidence>
<evidence type="ECO:0000256" key="2">
    <source>
        <dbReference type="SAM" id="Phobius"/>
    </source>
</evidence>
<evidence type="ECO:0000313" key="5">
    <source>
        <dbReference type="Proteomes" id="UP000054558"/>
    </source>
</evidence>
<sequence>MNKVLSTSRGQALLGPQEINSAEARSSYRGPGTSKKGVLPSKSLLLVPNIEGSSYPSLEDLLGEVVGPRVDLQKGAQALPPKAAEGIVTPECGGVGGRAEPSDIIQELNPALAQESADNCKRSAEERSTALAASRPSPTEQFLQFVESSLDLVEAVAARMKTDLRISAVSTWDFAVQCLHVFVFIVLRYMLRAMKILYIGHLLCLVGLGSTYAAVVAEIEGKIGTVSSGFGDAEKEESEGVNRKADGQAKKGLLPPQAPEHKDKMTVVLDLDETLVCAYNSAGLPSSIHQHAAQNGVRWFQLQCTANEMDENGKPKVNLVTVYERPGLAEFLRRASVIGELVLFTAGLEGYARPLVDKIDPEGMISARLYRPATVSTKYREHVKDLSALGRDLRKTVLVDNNPFSFILQPVNGIPCVPFTGEQPEDRQLLEVLLPLLESLSKQPDIRPVLLDRYRMPAWFKMRGFSPPENNFGEPEIVGRQAG</sequence>
<dbReference type="SUPFAM" id="SSF56784">
    <property type="entry name" value="HAD-like"/>
    <property type="match status" value="1"/>
</dbReference>
<name>A0A1Y1IN65_KLENI</name>
<dbReference type="PANTHER" id="PTHR12210">
    <property type="entry name" value="DULLARD PROTEIN PHOSPHATASE"/>
    <property type="match status" value="1"/>
</dbReference>
<feature type="transmembrane region" description="Helical" evidence="2">
    <location>
        <begin position="169"/>
        <end position="190"/>
    </location>
</feature>
<dbReference type="CDD" id="cd07521">
    <property type="entry name" value="HAD_FCP1-like"/>
    <property type="match status" value="1"/>
</dbReference>
<organism evidence="4 5">
    <name type="scientific">Klebsormidium nitens</name>
    <name type="common">Green alga</name>
    <name type="synonym">Ulothrix nitens</name>
    <dbReference type="NCBI Taxonomy" id="105231"/>
    <lineage>
        <taxon>Eukaryota</taxon>
        <taxon>Viridiplantae</taxon>
        <taxon>Streptophyta</taxon>
        <taxon>Klebsormidiophyceae</taxon>
        <taxon>Klebsormidiales</taxon>
        <taxon>Klebsormidiaceae</taxon>
        <taxon>Klebsormidium</taxon>
    </lineage>
</organism>
<protein>
    <recommendedName>
        <fullName evidence="3">FCP1 homology domain-containing protein</fullName>
    </recommendedName>
</protein>
<dbReference type="InterPro" id="IPR023214">
    <property type="entry name" value="HAD_sf"/>
</dbReference>
<dbReference type="Pfam" id="PF03031">
    <property type="entry name" value="NIF"/>
    <property type="match status" value="1"/>
</dbReference>
<feature type="compositionally biased region" description="Basic and acidic residues" evidence="1">
    <location>
        <begin position="238"/>
        <end position="249"/>
    </location>
</feature>
<keyword evidence="5" id="KW-1185">Reference proteome</keyword>
<dbReference type="EMBL" id="DF237543">
    <property type="protein sequence ID" value="GAQ90057.1"/>
    <property type="molecule type" value="Genomic_DNA"/>
</dbReference>
<dbReference type="GO" id="GO:0004721">
    <property type="term" value="F:phosphoprotein phosphatase activity"/>
    <property type="evidence" value="ECO:0000318"/>
    <property type="project" value="GO_Central"/>
</dbReference>
<dbReference type="InterPro" id="IPR050365">
    <property type="entry name" value="TIM50"/>
</dbReference>
<dbReference type="OrthoDB" id="277011at2759"/>
<dbReference type="STRING" id="105231.A0A1Y1IN65"/>
<dbReference type="InterPro" id="IPR036412">
    <property type="entry name" value="HAD-like_sf"/>
</dbReference>
<evidence type="ECO:0000313" key="4">
    <source>
        <dbReference type="EMBL" id="GAQ90057.1"/>
    </source>
</evidence>
<proteinExistence type="predicted"/>
<dbReference type="InterPro" id="IPR004274">
    <property type="entry name" value="FCP1_dom"/>
</dbReference>
<keyword evidence="2" id="KW-0472">Membrane</keyword>
<accession>A0A1Y1IN65</accession>
<dbReference type="InterPro" id="IPR011948">
    <property type="entry name" value="Dullard_phosphatase"/>
</dbReference>
<dbReference type="Gene3D" id="3.40.50.1000">
    <property type="entry name" value="HAD superfamily/HAD-like"/>
    <property type="match status" value="1"/>
</dbReference>
<keyword evidence="2" id="KW-1133">Transmembrane helix</keyword>
<dbReference type="PROSITE" id="PS50969">
    <property type="entry name" value="FCP1"/>
    <property type="match status" value="1"/>
</dbReference>
<evidence type="ECO:0000259" key="3">
    <source>
        <dbReference type="PROSITE" id="PS50969"/>
    </source>
</evidence>
<feature type="region of interest" description="Disordered" evidence="1">
    <location>
        <begin position="231"/>
        <end position="256"/>
    </location>
</feature>
<gene>
    <name evidence="4" type="ORF">KFL_005940020</name>
</gene>